<evidence type="ECO:0000313" key="2">
    <source>
        <dbReference type="EMBL" id="BCD83680.1"/>
    </source>
</evidence>
<dbReference type="EMBL" id="AP023081">
    <property type="protein sequence ID" value="BCD83680.1"/>
    <property type="molecule type" value="Genomic_DNA"/>
</dbReference>
<dbReference type="Proteomes" id="UP001064896">
    <property type="component" value="Chromosome"/>
</dbReference>
<accession>A0ABN6BMP2</accession>
<evidence type="ECO:0000313" key="3">
    <source>
        <dbReference type="Proteomes" id="UP001064896"/>
    </source>
</evidence>
<sequence length="139" mass="15567">MRAPIAIAVLLAISAFQAAAEDEWVTIATPDDRASDDKTWQVKRGSLGYRMTRNLDAVVYVKGRLVDPASQKKEQLIWYVAKEHCVADRGILVTTDMKGEYLYREDYIDTGRSAPSRMANYICVAALDDYDTGEGRSLK</sequence>
<evidence type="ECO:0008006" key="4">
    <source>
        <dbReference type="Google" id="ProtNLM"/>
    </source>
</evidence>
<proteinExistence type="predicted"/>
<reference evidence="2" key="1">
    <citation type="submission" date="2020-05" db="EMBL/GenBank/DDBJ databases">
        <title>Complete genome sequence of Pseudomonas sp. Sm006.</title>
        <authorList>
            <person name="Takeuchi K."/>
            <person name="Someya N."/>
        </authorList>
    </citation>
    <scope>NUCLEOTIDE SEQUENCE</scope>
    <source>
        <strain evidence="2">Sm006</strain>
    </source>
</reference>
<protein>
    <recommendedName>
        <fullName evidence="4">DUF3757 domain-containing protein</fullName>
    </recommendedName>
</protein>
<keyword evidence="1" id="KW-0732">Signal</keyword>
<dbReference type="RefSeq" id="WP_043242990.1">
    <property type="nucleotide sequence ID" value="NZ_AP023081.1"/>
</dbReference>
<feature type="signal peptide" evidence="1">
    <location>
        <begin position="1"/>
        <end position="20"/>
    </location>
</feature>
<gene>
    <name evidence="2" type="ORF">PSm6_00870</name>
</gene>
<keyword evidence="3" id="KW-1185">Reference proteome</keyword>
<name>A0ABN6BMP2_9PSED</name>
<feature type="chain" id="PRO_5046412098" description="DUF3757 domain-containing protein" evidence="1">
    <location>
        <begin position="21"/>
        <end position="139"/>
    </location>
</feature>
<organism evidence="2 3">
    <name type="scientific">Pseudomonas solani</name>
    <dbReference type="NCBI Taxonomy" id="2731552"/>
    <lineage>
        <taxon>Bacteria</taxon>
        <taxon>Pseudomonadati</taxon>
        <taxon>Pseudomonadota</taxon>
        <taxon>Gammaproteobacteria</taxon>
        <taxon>Pseudomonadales</taxon>
        <taxon>Pseudomonadaceae</taxon>
        <taxon>Pseudomonas</taxon>
    </lineage>
</organism>
<evidence type="ECO:0000256" key="1">
    <source>
        <dbReference type="SAM" id="SignalP"/>
    </source>
</evidence>